<feature type="compositionally biased region" description="Polar residues" evidence="1">
    <location>
        <begin position="269"/>
        <end position="282"/>
    </location>
</feature>
<evidence type="ECO:0000313" key="2">
    <source>
        <dbReference type="EMBL" id="CAF9931283.1"/>
    </source>
</evidence>
<keyword evidence="3" id="KW-1185">Reference proteome</keyword>
<evidence type="ECO:0008006" key="4">
    <source>
        <dbReference type="Google" id="ProtNLM"/>
    </source>
</evidence>
<feature type="compositionally biased region" description="Basic and acidic residues" evidence="1">
    <location>
        <begin position="229"/>
        <end position="240"/>
    </location>
</feature>
<feature type="compositionally biased region" description="Pro residues" evidence="1">
    <location>
        <begin position="244"/>
        <end position="259"/>
    </location>
</feature>
<name>A0A8H3ITE0_9LECA</name>
<reference evidence="2" key="1">
    <citation type="submission" date="2021-03" db="EMBL/GenBank/DDBJ databases">
        <authorList>
            <person name="Tagirdzhanova G."/>
        </authorList>
    </citation>
    <scope>NUCLEOTIDE SEQUENCE</scope>
</reference>
<feature type="compositionally biased region" description="Basic and acidic residues" evidence="1">
    <location>
        <begin position="1"/>
        <end position="11"/>
    </location>
</feature>
<gene>
    <name evidence="2" type="ORF">IMSHALPRED_008582</name>
</gene>
<feature type="region of interest" description="Disordered" evidence="1">
    <location>
        <begin position="1"/>
        <end position="440"/>
    </location>
</feature>
<feature type="compositionally biased region" description="Basic and acidic residues" evidence="1">
    <location>
        <begin position="133"/>
        <end position="152"/>
    </location>
</feature>
<protein>
    <recommendedName>
        <fullName evidence="4">Serine/arginine repetitive matrix protein 1</fullName>
    </recommendedName>
</protein>
<dbReference type="OrthoDB" id="5424692at2759"/>
<feature type="compositionally biased region" description="Low complexity" evidence="1">
    <location>
        <begin position="213"/>
        <end position="228"/>
    </location>
</feature>
<feature type="compositionally biased region" description="Low complexity" evidence="1">
    <location>
        <begin position="360"/>
        <end position="371"/>
    </location>
</feature>
<comment type="caution">
    <text evidence="2">The sequence shown here is derived from an EMBL/GenBank/DDBJ whole genome shotgun (WGS) entry which is preliminary data.</text>
</comment>
<dbReference type="EMBL" id="CAJPDT010000060">
    <property type="protein sequence ID" value="CAF9931283.1"/>
    <property type="molecule type" value="Genomic_DNA"/>
</dbReference>
<sequence length="526" mass="58979">MDRGRDRRYENTRPLGGETYRPSERNPPPRSDNYRGYRSPPRRGRTPPPYGDTYAPTADRRRSRSPAYRGRDGGSYRGRPRSPARAYSPRRDTRARSPPPRTRRYSRSPVPRARSPLHVKREPSPYRRPRSPSQRERIPSPSVERYERRDFSPTRNPRPRFSNEGNYRHAELSLSPVRRSEHASRIASPISSRRSSPQIHPDRLANTGSRPHSPAFRGSRAAPAARGSGYRDKSPPRRDYSPVPVSPPRQAVPPRARSPPPRERDDYRNGNTPATWSRTQMATPHASGYRNGDSRPPPSGPGGYRDSYTRESPSGPPPSAPISMSAHNRPVSASVLSAPTRPRGGPSFGGRDSRDQSYNGPQPHRGGRPPQNSAYHAPPRHQSESRPPPLDHIPHGPRARGGPSTPFESSYRAPPPFRSNNSSSTTYPRTQRFNTNHLASVPALVPGGELLPSALDPAARKRLAELEEQKKKLQDQIEEKQREKRRGLREWDSKERESRRDGLRSELAEEALEAMSGEGTGSGTAF</sequence>
<proteinExistence type="predicted"/>
<organism evidence="2 3">
    <name type="scientific">Imshaugia aleurites</name>
    <dbReference type="NCBI Taxonomy" id="172621"/>
    <lineage>
        <taxon>Eukaryota</taxon>
        <taxon>Fungi</taxon>
        <taxon>Dikarya</taxon>
        <taxon>Ascomycota</taxon>
        <taxon>Pezizomycotina</taxon>
        <taxon>Lecanoromycetes</taxon>
        <taxon>OSLEUM clade</taxon>
        <taxon>Lecanoromycetidae</taxon>
        <taxon>Lecanorales</taxon>
        <taxon>Lecanorineae</taxon>
        <taxon>Parmeliaceae</taxon>
        <taxon>Imshaugia</taxon>
    </lineage>
</organism>
<feature type="compositionally biased region" description="Polar residues" evidence="1">
    <location>
        <begin position="418"/>
        <end position="438"/>
    </location>
</feature>
<dbReference type="Proteomes" id="UP000664534">
    <property type="component" value="Unassembled WGS sequence"/>
</dbReference>
<evidence type="ECO:0000256" key="1">
    <source>
        <dbReference type="SAM" id="MobiDB-lite"/>
    </source>
</evidence>
<evidence type="ECO:0000313" key="3">
    <source>
        <dbReference type="Proteomes" id="UP000664534"/>
    </source>
</evidence>
<feature type="compositionally biased region" description="Low complexity" evidence="1">
    <location>
        <begin position="185"/>
        <end position="197"/>
    </location>
</feature>
<feature type="region of interest" description="Disordered" evidence="1">
    <location>
        <begin position="467"/>
        <end position="506"/>
    </location>
</feature>
<dbReference type="AlphaFoldDB" id="A0A8H3ITE0"/>
<accession>A0A8H3ITE0</accession>